<reference evidence="1" key="2">
    <citation type="submission" date="2020-09" db="EMBL/GenBank/DDBJ databases">
        <authorList>
            <person name="Sun Q."/>
            <person name="Ohkuma M."/>
        </authorList>
    </citation>
    <scope>NUCLEOTIDE SEQUENCE</scope>
    <source>
        <strain evidence="1">JCM 4646</strain>
    </source>
</reference>
<dbReference type="EMBL" id="BNBO01000057">
    <property type="protein sequence ID" value="GHH82170.1"/>
    <property type="molecule type" value="Genomic_DNA"/>
</dbReference>
<sequence length="139" mass="14370">MDARAGTARGPRPGAGLMVGLGRAAAAAEPRTGGAGMSIEQHPLATAVHEVDRELRRTAVDPVCRARDQRFRLGDEEYLLAAVAAAVRSLEQLSEGLADQLTGAASRGVLDTAARRLADVSSLLSDGVSRAARAARATV</sequence>
<keyword evidence="2" id="KW-1185">Reference proteome</keyword>
<dbReference type="Proteomes" id="UP000617734">
    <property type="component" value="Unassembled WGS sequence"/>
</dbReference>
<reference evidence="1" key="1">
    <citation type="journal article" date="2014" name="Int. J. Syst. Evol. Microbiol.">
        <title>Complete genome sequence of Corynebacterium casei LMG S-19264T (=DSM 44701T), isolated from a smear-ripened cheese.</title>
        <authorList>
            <consortium name="US DOE Joint Genome Institute (JGI-PGF)"/>
            <person name="Walter F."/>
            <person name="Albersmeier A."/>
            <person name="Kalinowski J."/>
            <person name="Ruckert C."/>
        </authorList>
    </citation>
    <scope>NUCLEOTIDE SEQUENCE</scope>
    <source>
        <strain evidence="1">JCM 4646</strain>
    </source>
</reference>
<proteinExistence type="predicted"/>
<gene>
    <name evidence="1" type="ORF">GCM10018781_66550</name>
</gene>
<name>A0A919GDX1_9ACTN</name>
<evidence type="ECO:0000313" key="2">
    <source>
        <dbReference type="Proteomes" id="UP000617734"/>
    </source>
</evidence>
<protein>
    <submittedName>
        <fullName evidence="1">Uncharacterized protein</fullName>
    </submittedName>
</protein>
<accession>A0A919GDX1</accession>
<organism evidence="1 2">
    <name type="scientific">Kitasatospora indigofera</name>
    <dbReference type="NCBI Taxonomy" id="67307"/>
    <lineage>
        <taxon>Bacteria</taxon>
        <taxon>Bacillati</taxon>
        <taxon>Actinomycetota</taxon>
        <taxon>Actinomycetes</taxon>
        <taxon>Kitasatosporales</taxon>
        <taxon>Streptomycetaceae</taxon>
        <taxon>Kitasatospora</taxon>
    </lineage>
</organism>
<dbReference type="AlphaFoldDB" id="A0A919GDX1"/>
<evidence type="ECO:0000313" key="1">
    <source>
        <dbReference type="EMBL" id="GHH82170.1"/>
    </source>
</evidence>
<comment type="caution">
    <text evidence="1">The sequence shown here is derived from an EMBL/GenBank/DDBJ whole genome shotgun (WGS) entry which is preliminary data.</text>
</comment>